<organism evidence="1 2">
    <name type="scientific">Segatella copri</name>
    <dbReference type="NCBI Taxonomy" id="165179"/>
    <lineage>
        <taxon>Bacteria</taxon>
        <taxon>Pseudomonadati</taxon>
        <taxon>Bacteroidota</taxon>
        <taxon>Bacteroidia</taxon>
        <taxon>Bacteroidales</taxon>
        <taxon>Prevotellaceae</taxon>
        <taxon>Segatella</taxon>
    </lineage>
</organism>
<gene>
    <name evidence="1" type="ORF">F7D71_10845</name>
</gene>
<comment type="caution">
    <text evidence="1">The sequence shown here is derived from an EMBL/GenBank/DDBJ whole genome shotgun (WGS) entry which is preliminary data.</text>
</comment>
<sequence>MAKKISTKRLLESYKRFYPDVTATTCSVSSGEDSFTAKTAFDLALKIGKMTHSYPLWVQVDKKKIVILKSREFLKNLDRMKEGARVRFFDPRHPEFCCEGVIAKDGILYSGAAPQIFVESEEYDADGETPVFAVFWRPVEEMSEK</sequence>
<evidence type="ECO:0000313" key="1">
    <source>
        <dbReference type="EMBL" id="MQN78339.1"/>
    </source>
</evidence>
<accession>A0AA90UJ52</accession>
<reference evidence="2" key="1">
    <citation type="submission" date="2019-09" db="EMBL/GenBank/DDBJ databases">
        <title>Distinct polysaccharide growth profiles of human intestinal Prevotella copri isolates.</title>
        <authorList>
            <person name="Fehlner-Peach H."/>
            <person name="Magnabosco C."/>
            <person name="Raghavan V."/>
            <person name="Scher J.U."/>
            <person name="Tett A."/>
            <person name="Cox L.M."/>
            <person name="Gottsegen C."/>
            <person name="Watters A."/>
            <person name="Wiltshire- Gordon J.D."/>
            <person name="Segata N."/>
            <person name="Bonneau R."/>
            <person name="Littman D.R."/>
        </authorList>
    </citation>
    <scope>NUCLEOTIDE SEQUENCE [LARGE SCALE GENOMIC DNA]</scope>
    <source>
        <strain evidence="2">BU41712</strain>
    </source>
</reference>
<dbReference type="AlphaFoldDB" id="A0AA90UJ52"/>
<proteinExistence type="predicted"/>
<dbReference type="RefSeq" id="WP_153093187.1">
    <property type="nucleotide sequence ID" value="NZ_VZBX01000047.1"/>
</dbReference>
<dbReference type="Proteomes" id="UP000423156">
    <property type="component" value="Unassembled WGS sequence"/>
</dbReference>
<dbReference type="EMBL" id="VZBZ01000138">
    <property type="protein sequence ID" value="MQN78339.1"/>
    <property type="molecule type" value="Genomic_DNA"/>
</dbReference>
<protein>
    <submittedName>
        <fullName evidence="1">Uncharacterized protein</fullName>
    </submittedName>
</protein>
<name>A0AA90UJ52_9BACT</name>
<evidence type="ECO:0000313" key="2">
    <source>
        <dbReference type="Proteomes" id="UP000423156"/>
    </source>
</evidence>